<keyword evidence="1" id="KW-0812">Transmembrane</keyword>
<feature type="transmembrane region" description="Helical" evidence="1">
    <location>
        <begin position="95"/>
        <end position="113"/>
    </location>
</feature>
<sequence length="186" mass="19447">MTSTALERPSRTGVVASDAVRVLGVVSIVVAGVRFGSVEVALFALVLLGLVIPRFLRVPSGLDIANGLTLLAAGWFAVVDLYARVGWLDIAAHTVANGVLAVMAVVLLGRLWPEHAELRDARARTVLVIVTVAAGSLLGVLWEFGEWVGHTLVDDSINVGYDDTLGDLAAGMAGSLLGGLALARRR</sequence>
<dbReference type="RefSeq" id="WP_198732355.1">
    <property type="nucleotide sequence ID" value="NZ_JAEINH010000001.1"/>
</dbReference>
<evidence type="ECO:0000313" key="3">
    <source>
        <dbReference type="Proteomes" id="UP000602087"/>
    </source>
</evidence>
<evidence type="ECO:0000256" key="1">
    <source>
        <dbReference type="SAM" id="Phobius"/>
    </source>
</evidence>
<evidence type="ECO:0000313" key="2">
    <source>
        <dbReference type="EMBL" id="MBI9113810.1"/>
    </source>
</evidence>
<accession>A0A934I7U5</accession>
<dbReference type="AlphaFoldDB" id="A0A934I7U5"/>
<keyword evidence="1" id="KW-1133">Transmembrane helix</keyword>
<feature type="transmembrane region" description="Helical" evidence="1">
    <location>
        <begin position="20"/>
        <end position="52"/>
    </location>
</feature>
<dbReference type="Pfam" id="PF09997">
    <property type="entry name" value="DUF2238"/>
    <property type="match status" value="1"/>
</dbReference>
<protein>
    <recommendedName>
        <fullName evidence="4">DUF2238 domain-containing protein</fullName>
    </recommendedName>
</protein>
<organism evidence="2 3">
    <name type="scientific">Sanguibacter suaedae</name>
    <dbReference type="NCBI Taxonomy" id="2795737"/>
    <lineage>
        <taxon>Bacteria</taxon>
        <taxon>Bacillati</taxon>
        <taxon>Actinomycetota</taxon>
        <taxon>Actinomycetes</taxon>
        <taxon>Micrococcales</taxon>
        <taxon>Sanguibacteraceae</taxon>
        <taxon>Sanguibacter</taxon>
    </lineage>
</organism>
<gene>
    <name evidence="2" type="ORF">JAV76_02125</name>
</gene>
<dbReference type="InterPro" id="IPR014509">
    <property type="entry name" value="YjdF-like"/>
</dbReference>
<name>A0A934I7U5_9MICO</name>
<evidence type="ECO:0008006" key="4">
    <source>
        <dbReference type="Google" id="ProtNLM"/>
    </source>
</evidence>
<reference evidence="2" key="1">
    <citation type="submission" date="2020-12" db="EMBL/GenBank/DDBJ databases">
        <title>Sanguibacter suaedae sp. nov., isolated from Suaeda aralocaspica.</title>
        <authorList>
            <person name="Ma Q."/>
        </authorList>
    </citation>
    <scope>NUCLEOTIDE SEQUENCE</scope>
    <source>
        <strain evidence="2">YZGR15</strain>
    </source>
</reference>
<feature type="transmembrane region" description="Helical" evidence="1">
    <location>
        <begin position="165"/>
        <end position="183"/>
    </location>
</feature>
<keyword evidence="3" id="KW-1185">Reference proteome</keyword>
<dbReference type="EMBL" id="JAEINH010000001">
    <property type="protein sequence ID" value="MBI9113810.1"/>
    <property type="molecule type" value="Genomic_DNA"/>
</dbReference>
<keyword evidence="1" id="KW-0472">Membrane</keyword>
<comment type="caution">
    <text evidence="2">The sequence shown here is derived from an EMBL/GenBank/DDBJ whole genome shotgun (WGS) entry which is preliminary data.</text>
</comment>
<dbReference type="Proteomes" id="UP000602087">
    <property type="component" value="Unassembled WGS sequence"/>
</dbReference>
<feature type="transmembrane region" description="Helical" evidence="1">
    <location>
        <begin position="125"/>
        <end position="145"/>
    </location>
</feature>
<feature type="transmembrane region" description="Helical" evidence="1">
    <location>
        <begin position="64"/>
        <end position="83"/>
    </location>
</feature>
<proteinExistence type="predicted"/>